<feature type="domain" description="Subtilisin-like protease fibronectin type-III" evidence="12">
    <location>
        <begin position="661"/>
        <end position="758"/>
    </location>
</feature>
<dbReference type="Pfam" id="PF00082">
    <property type="entry name" value="Peptidase_S8"/>
    <property type="match status" value="1"/>
</dbReference>
<dbReference type="GO" id="GO:0004252">
    <property type="term" value="F:serine-type endopeptidase activity"/>
    <property type="evidence" value="ECO:0007669"/>
    <property type="project" value="UniProtKB-UniRule"/>
</dbReference>
<feature type="active site" description="Charge relay system" evidence="6 7">
    <location>
        <position position="144"/>
    </location>
</feature>
<evidence type="ECO:0000259" key="10">
    <source>
        <dbReference type="Pfam" id="PF02225"/>
    </source>
</evidence>
<dbReference type="PANTHER" id="PTHR10795">
    <property type="entry name" value="PROPROTEIN CONVERTASE SUBTILISIN/KEXIN"/>
    <property type="match status" value="1"/>
</dbReference>
<comment type="similarity">
    <text evidence="1 7">Belongs to the peptidase S8 family.</text>
</comment>
<evidence type="ECO:0000256" key="7">
    <source>
        <dbReference type="PROSITE-ProRule" id="PRU01240"/>
    </source>
</evidence>
<feature type="signal peptide" evidence="8">
    <location>
        <begin position="1"/>
        <end position="24"/>
    </location>
</feature>
<keyword evidence="14" id="KW-1185">Reference proteome</keyword>
<evidence type="ECO:0000256" key="6">
    <source>
        <dbReference type="PIRSR" id="PIRSR615500-1"/>
    </source>
</evidence>
<organism evidence="13 14">
    <name type="scientific">Riccia sorocarpa</name>
    <dbReference type="NCBI Taxonomy" id="122646"/>
    <lineage>
        <taxon>Eukaryota</taxon>
        <taxon>Viridiplantae</taxon>
        <taxon>Streptophyta</taxon>
        <taxon>Embryophyta</taxon>
        <taxon>Marchantiophyta</taxon>
        <taxon>Marchantiopsida</taxon>
        <taxon>Marchantiidae</taxon>
        <taxon>Marchantiales</taxon>
        <taxon>Ricciaceae</taxon>
        <taxon>Riccia</taxon>
    </lineage>
</organism>
<dbReference type="Gene3D" id="3.50.30.30">
    <property type="match status" value="1"/>
</dbReference>
<dbReference type="GO" id="GO:0006508">
    <property type="term" value="P:proteolysis"/>
    <property type="evidence" value="ECO:0007669"/>
    <property type="project" value="UniProtKB-KW"/>
</dbReference>
<keyword evidence="3 8" id="KW-0732">Signal</keyword>
<evidence type="ECO:0000256" key="8">
    <source>
        <dbReference type="SAM" id="SignalP"/>
    </source>
</evidence>
<evidence type="ECO:0000256" key="2">
    <source>
        <dbReference type="ARBA" id="ARBA00022670"/>
    </source>
</evidence>
<dbReference type="Gene3D" id="2.60.40.2310">
    <property type="match status" value="1"/>
</dbReference>
<dbReference type="InterPro" id="IPR041469">
    <property type="entry name" value="Subtilisin-like_FN3"/>
</dbReference>
<keyword evidence="5 7" id="KW-0720">Serine protease</keyword>
<dbReference type="FunFam" id="2.60.40.2310:FF:000001">
    <property type="entry name" value="Subtilisin-like protease SBT1.5"/>
    <property type="match status" value="1"/>
</dbReference>
<feature type="active site" description="Charge relay system" evidence="6 7">
    <location>
        <position position="547"/>
    </location>
</feature>
<keyword evidence="4 7" id="KW-0378">Hydrolase</keyword>
<protein>
    <submittedName>
        <fullName evidence="13">Uncharacterized protein</fullName>
    </submittedName>
</protein>
<dbReference type="InterPro" id="IPR000209">
    <property type="entry name" value="Peptidase_S8/S53_dom"/>
</dbReference>
<evidence type="ECO:0000313" key="14">
    <source>
        <dbReference type="Proteomes" id="UP001633002"/>
    </source>
</evidence>
<dbReference type="PROSITE" id="PS00138">
    <property type="entry name" value="SUBTILASE_SER"/>
    <property type="match status" value="1"/>
</dbReference>
<dbReference type="InterPro" id="IPR022398">
    <property type="entry name" value="Peptidase_S8_His-AS"/>
</dbReference>
<feature type="active site" description="Charge relay system" evidence="6 7">
    <location>
        <position position="214"/>
    </location>
</feature>
<dbReference type="AlphaFoldDB" id="A0ABD3GI29"/>
<keyword evidence="2 7" id="KW-0645">Protease</keyword>
<evidence type="ECO:0000256" key="3">
    <source>
        <dbReference type="ARBA" id="ARBA00022729"/>
    </source>
</evidence>
<dbReference type="InterPro" id="IPR037045">
    <property type="entry name" value="S8pro/Inhibitor_I9_sf"/>
</dbReference>
<sequence>MVLFQRIWWACFFFSLFAVVSVTATETESYIVHLSRHRHGKNGELQSHRQYLEAVLGTPEEVEESLIYRYENVFDGFAAKLTSEQATKLSRMPGVLSIVPNAKAEPTTTSSWKFLGLESSRVPNTGTVWDKTKLGQDVIIGVVDTGIWPESISFSDKGLCAIPARWKGKCVDGQNFTAAEHCNKKLIGAKWYYAANPNVPFDREYNSSRDNQGHGTHVSSTAAGAFAPASFEGYANGTAKGGAPGARIAMYKVCWLNAACYYGDMVAAIDDAITDGVDVISISIGGENATPFYYDPVAIASFQALKAGILINFAAGNAGPELKTVNHVEPWSFTVAATTQDRFTGSRVVIQPWGGSPGLEFKGATFANHSTLTAPIVLGSEVAIGRREYATFCDDGYLDPWKVQGKIVFCLKGRQDEWVFRKADAVSKAGGVGVIVGNSDELEDELESMFLNIPAIHVKARDARRIVDYLSRCDFEVCVFRNETATIFKGTTFYGEKPAPVVADFSSSGPSGVTTDILKPDIAAPGVDILAAWIDGNDRFVQISGTSMATPHISGVTALVKAAHPKWTPSAIKSAIMTTAKPQDNVRRRIKNYLGEPAGAFSTGSGLVDPVAAINPGLVYDAVWSDYALFLCALNYEDRAVEIITGEKGFCTGKTIPHPTDLNYPSVSVGDLSKPTIITRTVTNVGHPKSVYSVRIDHPKGVKVSITPSKLLFDKSLQKKTFTIRLERSHPVGSEESYVFGSFTWEDGEHLVRSPIVVGNLPRSLHQEISGDEGFVSTF</sequence>
<dbReference type="Pfam" id="PF05922">
    <property type="entry name" value="Inhibitor_I9"/>
    <property type="match status" value="1"/>
</dbReference>
<dbReference type="CDD" id="cd04852">
    <property type="entry name" value="Peptidases_S8_3"/>
    <property type="match status" value="1"/>
</dbReference>
<evidence type="ECO:0000259" key="9">
    <source>
        <dbReference type="Pfam" id="PF00082"/>
    </source>
</evidence>
<dbReference type="PROSITE" id="PS00137">
    <property type="entry name" value="SUBTILASE_HIS"/>
    <property type="match status" value="1"/>
</dbReference>
<dbReference type="EMBL" id="JBJQOH010000007">
    <property type="protein sequence ID" value="KAL3678857.1"/>
    <property type="molecule type" value="Genomic_DNA"/>
</dbReference>
<accession>A0ABD3GI29</accession>
<evidence type="ECO:0000256" key="5">
    <source>
        <dbReference type="ARBA" id="ARBA00022825"/>
    </source>
</evidence>
<dbReference type="InterPro" id="IPR023828">
    <property type="entry name" value="Peptidase_S8_Ser-AS"/>
</dbReference>
<proteinExistence type="inferred from homology"/>
<comment type="caution">
    <text evidence="13">The sequence shown here is derived from an EMBL/GenBank/DDBJ whole genome shotgun (WGS) entry which is preliminary data.</text>
</comment>
<dbReference type="Gene3D" id="3.40.50.200">
    <property type="entry name" value="Peptidase S8/S53 domain"/>
    <property type="match status" value="1"/>
</dbReference>
<evidence type="ECO:0000256" key="4">
    <source>
        <dbReference type="ARBA" id="ARBA00022801"/>
    </source>
</evidence>
<dbReference type="SUPFAM" id="SSF52743">
    <property type="entry name" value="Subtilisin-like"/>
    <property type="match status" value="1"/>
</dbReference>
<dbReference type="InterPro" id="IPR015500">
    <property type="entry name" value="Peptidase_S8_subtilisin-rel"/>
</dbReference>
<feature type="domain" description="Peptidase S8/S53" evidence="9">
    <location>
        <begin position="135"/>
        <end position="584"/>
    </location>
</feature>
<evidence type="ECO:0000259" key="12">
    <source>
        <dbReference type="Pfam" id="PF17766"/>
    </source>
</evidence>
<dbReference type="InterPro" id="IPR010259">
    <property type="entry name" value="S8pro/Inhibitor_I9"/>
</dbReference>
<evidence type="ECO:0000259" key="11">
    <source>
        <dbReference type="Pfam" id="PF05922"/>
    </source>
</evidence>
<dbReference type="Pfam" id="PF17766">
    <property type="entry name" value="fn3_6"/>
    <property type="match status" value="1"/>
</dbReference>
<dbReference type="Proteomes" id="UP001633002">
    <property type="component" value="Unassembled WGS sequence"/>
</dbReference>
<evidence type="ECO:0000313" key="13">
    <source>
        <dbReference type="EMBL" id="KAL3678857.1"/>
    </source>
</evidence>
<feature type="chain" id="PRO_5044868754" evidence="8">
    <location>
        <begin position="25"/>
        <end position="779"/>
    </location>
</feature>
<dbReference type="PROSITE" id="PS51892">
    <property type="entry name" value="SUBTILASE"/>
    <property type="match status" value="1"/>
</dbReference>
<dbReference type="InterPro" id="IPR034197">
    <property type="entry name" value="Peptidases_S8_3"/>
</dbReference>
<name>A0ABD3GI29_9MARC</name>
<dbReference type="CDD" id="cd02120">
    <property type="entry name" value="PA_subtilisin_like"/>
    <property type="match status" value="1"/>
</dbReference>
<gene>
    <name evidence="13" type="ORF">R1sor_021813</name>
</gene>
<dbReference type="InterPro" id="IPR045051">
    <property type="entry name" value="SBT"/>
</dbReference>
<reference evidence="13 14" key="1">
    <citation type="submission" date="2024-09" db="EMBL/GenBank/DDBJ databases">
        <title>Chromosome-scale assembly of Riccia sorocarpa.</title>
        <authorList>
            <person name="Paukszto L."/>
        </authorList>
    </citation>
    <scope>NUCLEOTIDE SEQUENCE [LARGE SCALE GENOMIC DNA]</scope>
    <source>
        <strain evidence="13">LP-2024</strain>
        <tissue evidence="13">Aerial parts of the thallus</tissue>
    </source>
</reference>
<dbReference type="InterPro" id="IPR036852">
    <property type="entry name" value="Peptidase_S8/S53_dom_sf"/>
</dbReference>
<dbReference type="InterPro" id="IPR003137">
    <property type="entry name" value="PA_domain"/>
</dbReference>
<dbReference type="PRINTS" id="PR00723">
    <property type="entry name" value="SUBTILISIN"/>
</dbReference>
<dbReference type="FunFam" id="3.40.50.200:FF:000006">
    <property type="entry name" value="Subtilisin-like protease SBT1.5"/>
    <property type="match status" value="1"/>
</dbReference>
<dbReference type="Pfam" id="PF02225">
    <property type="entry name" value="PA"/>
    <property type="match status" value="1"/>
</dbReference>
<dbReference type="Gene3D" id="3.30.70.80">
    <property type="entry name" value="Peptidase S8 propeptide/proteinase inhibitor I9"/>
    <property type="match status" value="1"/>
</dbReference>
<feature type="domain" description="PA" evidence="10">
    <location>
        <begin position="374"/>
        <end position="465"/>
    </location>
</feature>
<evidence type="ECO:0000256" key="1">
    <source>
        <dbReference type="ARBA" id="ARBA00011073"/>
    </source>
</evidence>
<feature type="domain" description="Inhibitor I9" evidence="11">
    <location>
        <begin position="29"/>
        <end position="103"/>
    </location>
</feature>